<evidence type="ECO:0000313" key="5">
    <source>
        <dbReference type="Proteomes" id="UP000017836"/>
    </source>
</evidence>
<feature type="region of interest" description="Disordered" evidence="2">
    <location>
        <begin position="177"/>
        <end position="198"/>
    </location>
</feature>
<name>W1PXG7_AMBTC</name>
<keyword evidence="3" id="KW-0732">Signal</keyword>
<organism evidence="4 5">
    <name type="scientific">Amborella trichopoda</name>
    <dbReference type="NCBI Taxonomy" id="13333"/>
    <lineage>
        <taxon>Eukaryota</taxon>
        <taxon>Viridiplantae</taxon>
        <taxon>Streptophyta</taxon>
        <taxon>Embryophyta</taxon>
        <taxon>Tracheophyta</taxon>
        <taxon>Spermatophyta</taxon>
        <taxon>Magnoliopsida</taxon>
        <taxon>Amborellales</taxon>
        <taxon>Amborellaceae</taxon>
        <taxon>Amborella</taxon>
    </lineage>
</organism>
<feature type="region of interest" description="Disordered" evidence="2">
    <location>
        <begin position="61"/>
        <end position="104"/>
    </location>
</feature>
<dbReference type="eggNOG" id="ENOG502QW85">
    <property type="taxonomic scope" value="Eukaryota"/>
</dbReference>
<dbReference type="Proteomes" id="UP000017836">
    <property type="component" value="Unassembled WGS sequence"/>
</dbReference>
<evidence type="ECO:0000313" key="4">
    <source>
        <dbReference type="EMBL" id="ERN12561.1"/>
    </source>
</evidence>
<dbReference type="Gene3D" id="1.10.287.1490">
    <property type="match status" value="1"/>
</dbReference>
<dbReference type="HOGENOM" id="CLU_078632_0_0_1"/>
<accession>W1PXG7</accession>
<keyword evidence="5" id="KW-1185">Reference proteome</keyword>
<dbReference type="AlphaFoldDB" id="W1PXG7"/>
<protein>
    <submittedName>
        <fullName evidence="4">Uncharacterized protein</fullName>
    </submittedName>
</protein>
<evidence type="ECO:0000256" key="3">
    <source>
        <dbReference type="SAM" id="SignalP"/>
    </source>
</evidence>
<feature type="chain" id="PRO_5004808274" evidence="3">
    <location>
        <begin position="21"/>
        <end position="299"/>
    </location>
</feature>
<dbReference type="EMBL" id="KI392614">
    <property type="protein sequence ID" value="ERN12561.1"/>
    <property type="molecule type" value="Genomic_DNA"/>
</dbReference>
<feature type="coiled-coil region" evidence="1">
    <location>
        <begin position="108"/>
        <end position="177"/>
    </location>
</feature>
<proteinExistence type="predicted"/>
<feature type="signal peptide" evidence="3">
    <location>
        <begin position="1"/>
        <end position="20"/>
    </location>
</feature>
<sequence length="299" mass="33037">MSLNFFMFLSLDSGIQCVSGMMIAAKHLTKSIEEINGNDTDKRDLLANLTTLVENFKSTLTATSPDRQGRPPAHHDPASSELRRCFTDPHAKPDEPTARPRGPVHEEIQRLRKELSASMAARKSLERMFSSLGKEKEIISAELARKVQEIGGMEEHLNDLKAQNEKLLAKVQTCANEHKERRGRGGGSNEKVASLQDRNQKLSDQLLKSLESYRTLKRRVKEVQEENARLSSQIASQGIAVSGKEEVICSKDTVGITQKDTGKSPEDLFVDDFNSHKGKGLVMEKGSGELSAGKQAIVT</sequence>
<dbReference type="PANTHER" id="PTHR38378">
    <property type="entry name" value="MYOSIN HEAVY CHAIN-LIKE PROTEIN"/>
    <property type="match status" value="1"/>
</dbReference>
<dbReference type="PANTHER" id="PTHR38378:SF3">
    <property type="entry name" value="MYOSIN HEAVY CHAIN-LIKE PROTEIN"/>
    <property type="match status" value="1"/>
</dbReference>
<feature type="compositionally biased region" description="Basic and acidic residues" evidence="2">
    <location>
        <begin position="67"/>
        <end position="104"/>
    </location>
</feature>
<evidence type="ECO:0000256" key="2">
    <source>
        <dbReference type="SAM" id="MobiDB-lite"/>
    </source>
</evidence>
<feature type="coiled-coil region" evidence="1">
    <location>
        <begin position="206"/>
        <end position="233"/>
    </location>
</feature>
<reference evidence="5" key="1">
    <citation type="journal article" date="2013" name="Science">
        <title>The Amborella genome and the evolution of flowering plants.</title>
        <authorList>
            <consortium name="Amborella Genome Project"/>
        </authorList>
    </citation>
    <scope>NUCLEOTIDE SEQUENCE [LARGE SCALE GENOMIC DNA]</scope>
</reference>
<keyword evidence="1" id="KW-0175">Coiled coil</keyword>
<evidence type="ECO:0000256" key="1">
    <source>
        <dbReference type="SAM" id="Coils"/>
    </source>
</evidence>
<dbReference type="Gramene" id="ERN12561">
    <property type="protein sequence ID" value="ERN12561"/>
    <property type="gene ID" value="AMTR_s00025p00209310"/>
</dbReference>
<gene>
    <name evidence="4" type="ORF">AMTR_s00025p00209310</name>
</gene>